<dbReference type="EMBL" id="QNBC01000051">
    <property type="protein sequence ID" value="RKX66220.1"/>
    <property type="molecule type" value="Genomic_DNA"/>
</dbReference>
<evidence type="ECO:0000313" key="3">
    <source>
        <dbReference type="EMBL" id="RKX66220.1"/>
    </source>
</evidence>
<dbReference type="PANTHER" id="PTHR45632:SF3">
    <property type="entry name" value="KELCH-LIKE PROTEIN 32"/>
    <property type="match status" value="1"/>
</dbReference>
<dbReference type="Gene3D" id="2.60.40.4070">
    <property type="match status" value="1"/>
</dbReference>
<dbReference type="InterPro" id="IPR026444">
    <property type="entry name" value="Secre_tail"/>
</dbReference>
<dbReference type="InterPro" id="IPR015915">
    <property type="entry name" value="Kelch-typ_b-propeller"/>
</dbReference>
<evidence type="ECO:0000256" key="1">
    <source>
        <dbReference type="ARBA" id="ARBA00022441"/>
    </source>
</evidence>
<dbReference type="AlphaFoldDB" id="A0A660S815"/>
<dbReference type="InterPro" id="IPR006652">
    <property type="entry name" value="Kelch_1"/>
</dbReference>
<comment type="caution">
    <text evidence="3">The sequence shown here is derived from an EMBL/GenBank/DDBJ whole genome shotgun (WGS) entry which is preliminary data.</text>
</comment>
<evidence type="ECO:0000256" key="2">
    <source>
        <dbReference type="ARBA" id="ARBA00022737"/>
    </source>
</evidence>
<evidence type="ECO:0000313" key="4">
    <source>
        <dbReference type="Proteomes" id="UP000282321"/>
    </source>
</evidence>
<dbReference type="Pfam" id="PF24681">
    <property type="entry name" value="Kelch_KLHDC2_KLHL20_DRC7"/>
    <property type="match status" value="2"/>
</dbReference>
<organism evidence="3 4">
    <name type="scientific">candidate division TA06 bacterium</name>
    <dbReference type="NCBI Taxonomy" id="2250710"/>
    <lineage>
        <taxon>Bacteria</taxon>
        <taxon>Bacteria division TA06</taxon>
    </lineage>
</organism>
<sequence>MRKTILLILILSILSIPVFGNNRSLVKGKQGSIKYEKQTTIRIGSITKNSIAEDRPVLKTPKKHITQREASQRGLLGWITLSPMPNSLVGHSVAGPVLTGDEIIVVTGGSQDFSTPLNNTYLYDFTTDSWSVGSNMPTALFWHSSAVCKNKVYVFGGYDGSSSYNTIYEYDPSADTTGGNPWTLKSATLPQTVYFTTAETYNDSVIYIIGGQSGSSFLNTVYMYDVVNDTIKTATALPISTRSHGSAIIGDTLYVWGGWNGNWVYDFQKGVISTGDLTTISWGSGPNLPISDSRTNGASVTDPASGTHYVITSTGNSGDTPSPHHNYTYTYNPGDTSWVRIADKPTIADNSDNLIGIDSVAFMTGGYDGTAATNTTEALFFASNIINAKTLKINTPTSFVDTFATISPSATVQNTGDSSATFDVVCIIDSEGVLKYLSYKTVSSLSPNDTANVQFDDWTTGTQGEQFNITVYTNLTGDMIHSDDTLKTSFTCGLPGGDFLVWDPTADQSSGPVIYNQLQNLGFNGDYCTDLTPYLSYLHNYSSIWVSVGIYSSNYTILDTSQEAIALESYLSGGGNMYLEGGDVWYYDPQYSGGHDFGPTFGINATDDGGSDLATVMGTSGTITDSMHFTYSGENNWIDHIDPTGAGTVIFTNSNPTYNCGVSNVLTAKGRIAEGRTVGTSFEFAGLDDGEYTKSDLAKAIMSFFRLNAPVFNYDAKVSAIISPPSSVIANNDYTPSVEVKNVGTQPIDFTLNILITNKGIPVYNDSKTYASFAADSVDTATLSDWHVPAEGGTFDIYAYISSSSDENPQNDTIMISSMASEWLWETIAPMPQPRLAHATVYDYDNNKFYIIGGTADGSTNSNTCFEYDVSSDSWKTLSPMPYALDWIKGTYVDGKIYIVNGYDGTNIINVLSIYDVSSDSWNTGSTPPEGTIAHGLVAYGKYLILFGGIESDLATPNKDVYIYDTESDSWVNGTDMPEGVYMLSAELIGNKIHIVGGNNGTANIDKIMIGTINPVDPTNISWEYGADMPSPNINNGGAVYDGKYYMLGGFLNDVASNEVWEYDPGAKSQWRHVSNAPTILTRNNFASYKKGSKSIYIFGSDTTGSWTASATCYKMTKLAYGINKNKQSITNNGIMSISGNPFNSKVEIKYSIMEKTRVSMQIFSLSGRVVKTLINSNTVKSGIHKVSWNGTDEYGDKVENGVYFYKLLIGKKQFTGRLVLIK</sequence>
<dbReference type="SMART" id="SM00612">
    <property type="entry name" value="Kelch"/>
    <property type="match status" value="8"/>
</dbReference>
<keyword evidence="2" id="KW-0677">Repeat</keyword>
<dbReference type="NCBIfam" id="TIGR04183">
    <property type="entry name" value="Por_Secre_tail"/>
    <property type="match status" value="1"/>
</dbReference>
<protein>
    <recommendedName>
        <fullName evidence="5">FlgD Ig-like domain-containing protein</fullName>
    </recommendedName>
</protein>
<name>A0A660S815_UNCT6</name>
<reference evidence="3 4" key="1">
    <citation type="submission" date="2018-06" db="EMBL/GenBank/DDBJ databases">
        <title>Extensive metabolic versatility and redundancy in microbially diverse, dynamic hydrothermal sediments.</title>
        <authorList>
            <person name="Dombrowski N."/>
            <person name="Teske A."/>
            <person name="Baker B.J."/>
        </authorList>
    </citation>
    <scope>NUCLEOTIDE SEQUENCE [LARGE SCALE GENOMIC DNA]</scope>
    <source>
        <strain evidence="3">B35_G9</strain>
    </source>
</reference>
<dbReference type="InterPro" id="IPR013783">
    <property type="entry name" value="Ig-like_fold"/>
</dbReference>
<accession>A0A660S815</accession>
<gene>
    <name evidence="3" type="ORF">DRP44_04565</name>
</gene>
<dbReference type="Proteomes" id="UP000282321">
    <property type="component" value="Unassembled WGS sequence"/>
</dbReference>
<dbReference type="Gene3D" id="2.120.10.80">
    <property type="entry name" value="Kelch-type beta propeller"/>
    <property type="match status" value="3"/>
</dbReference>
<dbReference type="PANTHER" id="PTHR45632">
    <property type="entry name" value="LD33804P"/>
    <property type="match status" value="1"/>
</dbReference>
<evidence type="ECO:0008006" key="5">
    <source>
        <dbReference type="Google" id="ProtNLM"/>
    </source>
</evidence>
<dbReference type="Gene3D" id="2.60.40.10">
    <property type="entry name" value="Immunoglobulins"/>
    <property type="match status" value="1"/>
</dbReference>
<dbReference type="SUPFAM" id="SSF117281">
    <property type="entry name" value="Kelch motif"/>
    <property type="match status" value="3"/>
</dbReference>
<keyword evidence="1" id="KW-0880">Kelch repeat</keyword>
<proteinExistence type="predicted"/>